<dbReference type="EMBL" id="HG720989">
    <property type="protein sequence ID" value="CDJ59925.1"/>
    <property type="molecule type" value="Genomic_DNA"/>
</dbReference>
<dbReference type="VEuPathDB" id="ToxoDB:EMWEY_00059370"/>
<dbReference type="RefSeq" id="XP_013336570.1">
    <property type="nucleotide sequence ID" value="XM_013481116.1"/>
</dbReference>
<reference evidence="2" key="1">
    <citation type="submission" date="2013-10" db="EMBL/GenBank/DDBJ databases">
        <title>Genomic analysis of the causative agents of coccidiosis in chickens.</title>
        <authorList>
            <person name="Reid A.J."/>
            <person name="Blake D."/>
            <person name="Billington K."/>
            <person name="Browne H."/>
            <person name="Dunn M."/>
            <person name="Hung S."/>
            <person name="Kawahara F."/>
            <person name="Miranda-Saavedra D."/>
            <person name="Mourier T."/>
            <person name="Nagra H."/>
            <person name="Otto T.D."/>
            <person name="Rawlings N."/>
            <person name="Sanchez A."/>
            <person name="Sanders M."/>
            <person name="Subramaniam C."/>
            <person name="Tay Y."/>
            <person name="Dear P."/>
            <person name="Doerig C."/>
            <person name="Gruber A."/>
            <person name="Parkinson J."/>
            <person name="Shirley M."/>
            <person name="Wan K.L."/>
            <person name="Berriman M."/>
            <person name="Tomley F."/>
            <person name="Pain A."/>
        </authorList>
    </citation>
    <scope>NUCLEOTIDE SEQUENCE [LARGE SCALE GENOMIC DNA]</scope>
    <source>
        <strain evidence="2">Weybridge</strain>
    </source>
</reference>
<dbReference type="PROSITE" id="PS50011">
    <property type="entry name" value="PROTEIN_KINASE_DOM"/>
    <property type="match status" value="1"/>
</dbReference>
<organism evidence="2 3">
    <name type="scientific">Eimeria maxima</name>
    <name type="common">Coccidian parasite</name>
    <dbReference type="NCBI Taxonomy" id="5804"/>
    <lineage>
        <taxon>Eukaryota</taxon>
        <taxon>Sar</taxon>
        <taxon>Alveolata</taxon>
        <taxon>Apicomplexa</taxon>
        <taxon>Conoidasida</taxon>
        <taxon>Coccidia</taxon>
        <taxon>Eucoccidiorida</taxon>
        <taxon>Eimeriorina</taxon>
        <taxon>Eimeriidae</taxon>
        <taxon>Eimeria</taxon>
    </lineage>
</organism>
<dbReference type="InterPro" id="IPR011009">
    <property type="entry name" value="Kinase-like_dom_sf"/>
</dbReference>
<feature type="domain" description="Protein kinase" evidence="1">
    <location>
        <begin position="1"/>
        <end position="75"/>
    </location>
</feature>
<protein>
    <submittedName>
        <fullName evidence="2">CMGC kinase, putative</fullName>
    </submittedName>
</protein>
<proteinExistence type="predicted"/>
<accession>U6ME24</accession>
<evidence type="ECO:0000313" key="3">
    <source>
        <dbReference type="Proteomes" id="UP000030763"/>
    </source>
</evidence>
<dbReference type="GO" id="GO:0005524">
    <property type="term" value="F:ATP binding"/>
    <property type="evidence" value="ECO:0007669"/>
    <property type="project" value="InterPro"/>
</dbReference>
<keyword evidence="3" id="KW-1185">Reference proteome</keyword>
<evidence type="ECO:0000259" key="1">
    <source>
        <dbReference type="PROSITE" id="PS50011"/>
    </source>
</evidence>
<dbReference type="PROSITE" id="PS00108">
    <property type="entry name" value="PROTEIN_KINASE_ST"/>
    <property type="match status" value="1"/>
</dbReference>
<dbReference type="Pfam" id="PF00069">
    <property type="entry name" value="Pkinase"/>
    <property type="match status" value="1"/>
</dbReference>
<evidence type="ECO:0000313" key="2">
    <source>
        <dbReference type="EMBL" id="CDJ59925.1"/>
    </source>
</evidence>
<dbReference type="InterPro" id="IPR000719">
    <property type="entry name" value="Prot_kinase_dom"/>
</dbReference>
<dbReference type="InterPro" id="IPR008271">
    <property type="entry name" value="Ser/Thr_kinase_AS"/>
</dbReference>
<dbReference type="GeneID" id="25339923"/>
<keyword evidence="2" id="KW-0418">Kinase</keyword>
<dbReference type="SUPFAM" id="SSF56112">
    <property type="entry name" value="Protein kinase-like (PK-like)"/>
    <property type="match status" value="1"/>
</dbReference>
<dbReference type="Gene3D" id="1.10.510.10">
    <property type="entry name" value="Transferase(Phosphotransferase) domain 1"/>
    <property type="match status" value="1"/>
</dbReference>
<dbReference type="GO" id="GO:0004672">
    <property type="term" value="F:protein kinase activity"/>
    <property type="evidence" value="ECO:0007669"/>
    <property type="project" value="InterPro"/>
</dbReference>
<dbReference type="OrthoDB" id="348538at2759"/>
<name>U6ME24_EIMMA</name>
<gene>
    <name evidence="2" type="ORF">EMWEY_00059370</name>
</gene>
<feature type="non-terminal residue" evidence="2">
    <location>
        <position position="1"/>
    </location>
</feature>
<keyword evidence="2" id="KW-0808">Transferase</keyword>
<reference evidence="2" key="2">
    <citation type="submission" date="2013-10" db="EMBL/GenBank/DDBJ databases">
        <authorList>
            <person name="Aslett M."/>
        </authorList>
    </citation>
    <scope>NUCLEOTIDE SEQUENCE [LARGE SCALE GENOMIC DNA]</scope>
    <source>
        <strain evidence="2">Weybridge</strain>
    </source>
</reference>
<dbReference type="Proteomes" id="UP000030763">
    <property type="component" value="Unassembled WGS sequence"/>
</dbReference>
<sequence>VARLHGRGVVHRDLKPENVLVSAAAVPEGEELYKGGVAILKIADLGMARKMRPLLGQQPAGKQIKGYSCMVFAIP</sequence>
<dbReference type="AlphaFoldDB" id="U6ME24"/>